<dbReference type="InterPro" id="IPR036388">
    <property type="entry name" value="WH-like_DNA-bd_sf"/>
</dbReference>
<dbReference type="RefSeq" id="WP_163494631.1">
    <property type="nucleotide sequence ID" value="NZ_CP048711.1"/>
</dbReference>
<accession>A0A6C0TZX1</accession>
<dbReference type="InterPro" id="IPR050389">
    <property type="entry name" value="LysR-type_TF"/>
</dbReference>
<dbReference type="InterPro" id="IPR036390">
    <property type="entry name" value="WH_DNA-bd_sf"/>
</dbReference>
<dbReference type="PANTHER" id="PTHR30118">
    <property type="entry name" value="HTH-TYPE TRANSCRIPTIONAL REGULATOR LEUO-RELATED"/>
    <property type="match status" value="1"/>
</dbReference>
<evidence type="ECO:0000313" key="6">
    <source>
        <dbReference type="EMBL" id="QIB65392.1"/>
    </source>
</evidence>
<keyword evidence="3" id="KW-0238">DNA-binding</keyword>
<protein>
    <submittedName>
        <fullName evidence="6">LysR family transcriptional regulator</fullName>
    </submittedName>
</protein>
<evidence type="ECO:0000256" key="3">
    <source>
        <dbReference type="ARBA" id="ARBA00023125"/>
    </source>
</evidence>
<organism evidence="6 7">
    <name type="scientific">Kineobactrum salinum</name>
    <dbReference type="NCBI Taxonomy" id="2708301"/>
    <lineage>
        <taxon>Bacteria</taxon>
        <taxon>Pseudomonadati</taxon>
        <taxon>Pseudomonadota</taxon>
        <taxon>Gammaproteobacteria</taxon>
        <taxon>Cellvibrionales</taxon>
        <taxon>Halieaceae</taxon>
        <taxon>Kineobactrum</taxon>
    </lineage>
</organism>
<comment type="similarity">
    <text evidence="1">Belongs to the LysR transcriptional regulatory family.</text>
</comment>
<sequence>MNLSKIDLNLFVIFDAIYAQQSLTRAAEVLHVTQPAVSNSLARLRGLLEDPLFVRSPRGVTPTPLARQLIEPVRAALKNLDDCVQARLDFVPASARQTFRVNATAHAEFILLPQLVRHVAATAPGVKLEICFLDRRDVPLELANGNLQLSIDAPLLNHPELMSQPLGRDHYVCVMHPDHPLARGRLTETQYLKARHVHVSSRIKGTGHIDLALRSIGKKRQVGLRLQHYYSLPAIIAGTDYLAAVPQSLACQWGLTIKKLPFDTPPLELQLYWHRSVDHDPAVLWLRQAVLSTTFTQ</sequence>
<dbReference type="GO" id="GO:0003677">
    <property type="term" value="F:DNA binding"/>
    <property type="evidence" value="ECO:0007669"/>
    <property type="project" value="UniProtKB-KW"/>
</dbReference>
<dbReference type="EMBL" id="CP048711">
    <property type="protein sequence ID" value="QIB65392.1"/>
    <property type="molecule type" value="Genomic_DNA"/>
</dbReference>
<proteinExistence type="inferred from homology"/>
<dbReference type="PROSITE" id="PS50931">
    <property type="entry name" value="HTH_LYSR"/>
    <property type="match status" value="1"/>
</dbReference>
<dbReference type="KEGG" id="kim:G3T16_08245"/>
<evidence type="ECO:0000256" key="4">
    <source>
        <dbReference type="ARBA" id="ARBA00023163"/>
    </source>
</evidence>
<keyword evidence="4" id="KW-0804">Transcription</keyword>
<dbReference type="AlphaFoldDB" id="A0A6C0TZX1"/>
<evidence type="ECO:0000256" key="1">
    <source>
        <dbReference type="ARBA" id="ARBA00009437"/>
    </source>
</evidence>
<dbReference type="InterPro" id="IPR037402">
    <property type="entry name" value="YidZ_PBP2"/>
</dbReference>
<dbReference type="InterPro" id="IPR000847">
    <property type="entry name" value="LysR_HTH_N"/>
</dbReference>
<dbReference type="InterPro" id="IPR005119">
    <property type="entry name" value="LysR_subst-bd"/>
</dbReference>
<keyword evidence="2" id="KW-0805">Transcription regulation</keyword>
<dbReference type="Gene3D" id="1.10.10.10">
    <property type="entry name" value="Winged helix-like DNA-binding domain superfamily/Winged helix DNA-binding domain"/>
    <property type="match status" value="1"/>
</dbReference>
<evidence type="ECO:0000259" key="5">
    <source>
        <dbReference type="PROSITE" id="PS50931"/>
    </source>
</evidence>
<dbReference type="PRINTS" id="PR00039">
    <property type="entry name" value="HTHLYSR"/>
</dbReference>
<dbReference type="Gene3D" id="3.40.190.10">
    <property type="entry name" value="Periplasmic binding protein-like II"/>
    <property type="match status" value="2"/>
</dbReference>
<keyword evidence="7" id="KW-1185">Reference proteome</keyword>
<reference evidence="6 7" key="1">
    <citation type="submission" date="2020-02" db="EMBL/GenBank/DDBJ databases">
        <title>Genome sequencing for Kineobactrum sp. M2.</title>
        <authorList>
            <person name="Park S.-J."/>
        </authorList>
    </citation>
    <scope>NUCLEOTIDE SEQUENCE [LARGE SCALE GENOMIC DNA]</scope>
    <source>
        <strain evidence="6 7">M2</strain>
    </source>
</reference>
<name>A0A6C0TZX1_9GAMM</name>
<feature type="domain" description="HTH lysR-type" evidence="5">
    <location>
        <begin position="6"/>
        <end position="63"/>
    </location>
</feature>
<evidence type="ECO:0000313" key="7">
    <source>
        <dbReference type="Proteomes" id="UP000477680"/>
    </source>
</evidence>
<dbReference type="GO" id="GO:0003700">
    <property type="term" value="F:DNA-binding transcription factor activity"/>
    <property type="evidence" value="ECO:0007669"/>
    <property type="project" value="InterPro"/>
</dbReference>
<dbReference type="PANTHER" id="PTHR30118:SF15">
    <property type="entry name" value="TRANSCRIPTIONAL REGULATORY PROTEIN"/>
    <property type="match status" value="1"/>
</dbReference>
<dbReference type="SUPFAM" id="SSF46785">
    <property type="entry name" value="Winged helix' DNA-binding domain"/>
    <property type="match status" value="1"/>
</dbReference>
<evidence type="ECO:0000256" key="2">
    <source>
        <dbReference type="ARBA" id="ARBA00023015"/>
    </source>
</evidence>
<dbReference type="Pfam" id="PF03466">
    <property type="entry name" value="LysR_substrate"/>
    <property type="match status" value="1"/>
</dbReference>
<dbReference type="Proteomes" id="UP000477680">
    <property type="component" value="Chromosome"/>
</dbReference>
<dbReference type="SUPFAM" id="SSF53850">
    <property type="entry name" value="Periplasmic binding protein-like II"/>
    <property type="match status" value="1"/>
</dbReference>
<dbReference type="CDD" id="cd08417">
    <property type="entry name" value="PBP2_Nitroaromatics_like"/>
    <property type="match status" value="1"/>
</dbReference>
<gene>
    <name evidence="6" type="ORF">G3T16_08245</name>
</gene>
<dbReference type="Pfam" id="PF00126">
    <property type="entry name" value="HTH_1"/>
    <property type="match status" value="1"/>
</dbReference>